<gene>
    <name evidence="3" type="ORF">ACIB24_02380</name>
</gene>
<reference evidence="3 4" key="1">
    <citation type="submission" date="2024-10" db="EMBL/GenBank/DDBJ databases">
        <title>The Natural Products Discovery Center: Release of the First 8490 Sequenced Strains for Exploring Actinobacteria Biosynthetic Diversity.</title>
        <authorList>
            <person name="Kalkreuter E."/>
            <person name="Kautsar S.A."/>
            <person name="Yang D."/>
            <person name="Bader C.D."/>
            <person name="Teijaro C.N."/>
            <person name="Fluegel L."/>
            <person name="Davis C.M."/>
            <person name="Simpson J.R."/>
            <person name="Lauterbach L."/>
            <person name="Steele A.D."/>
            <person name="Gui C."/>
            <person name="Meng S."/>
            <person name="Li G."/>
            <person name="Viehrig K."/>
            <person name="Ye F."/>
            <person name="Su P."/>
            <person name="Kiefer A.F."/>
            <person name="Nichols A."/>
            <person name="Cepeda A.J."/>
            <person name="Yan W."/>
            <person name="Fan B."/>
            <person name="Jiang Y."/>
            <person name="Adhikari A."/>
            <person name="Zheng C.-J."/>
            <person name="Schuster L."/>
            <person name="Cowan T.M."/>
            <person name="Smanski M.J."/>
            <person name="Chevrette M.G."/>
            <person name="De Carvalho L.P.S."/>
            <person name="Shen B."/>
        </authorList>
    </citation>
    <scope>NUCLEOTIDE SEQUENCE [LARGE SCALE GENOMIC DNA]</scope>
    <source>
        <strain evidence="3 4">NPDC049639</strain>
    </source>
</reference>
<dbReference type="InterPro" id="IPR050300">
    <property type="entry name" value="GDXG_lipolytic_enzyme"/>
</dbReference>
<accession>A0ABW8AJY4</accession>
<dbReference type="SUPFAM" id="SSF53474">
    <property type="entry name" value="alpha/beta-Hydrolases"/>
    <property type="match status" value="1"/>
</dbReference>
<dbReference type="RefSeq" id="WP_398274606.1">
    <property type="nucleotide sequence ID" value="NZ_JBITLV010000001.1"/>
</dbReference>
<proteinExistence type="predicted"/>
<protein>
    <submittedName>
        <fullName evidence="3">Alpha/beta hydrolase</fullName>
    </submittedName>
</protein>
<evidence type="ECO:0000256" key="1">
    <source>
        <dbReference type="ARBA" id="ARBA00022801"/>
    </source>
</evidence>
<keyword evidence="1 3" id="KW-0378">Hydrolase</keyword>
<dbReference type="GO" id="GO:0016787">
    <property type="term" value="F:hydrolase activity"/>
    <property type="evidence" value="ECO:0007669"/>
    <property type="project" value="UniProtKB-KW"/>
</dbReference>
<dbReference type="InterPro" id="IPR029058">
    <property type="entry name" value="AB_hydrolase_fold"/>
</dbReference>
<dbReference type="EMBL" id="JBITLV010000001">
    <property type="protein sequence ID" value="MFI7585906.1"/>
    <property type="molecule type" value="Genomic_DNA"/>
</dbReference>
<dbReference type="Pfam" id="PF20434">
    <property type="entry name" value="BD-FAE"/>
    <property type="match status" value="1"/>
</dbReference>
<dbReference type="Gene3D" id="3.40.50.1820">
    <property type="entry name" value="alpha/beta hydrolase"/>
    <property type="match status" value="1"/>
</dbReference>
<evidence type="ECO:0000259" key="2">
    <source>
        <dbReference type="Pfam" id="PF20434"/>
    </source>
</evidence>
<sequence length="297" mass="31501">MRSRSRGRHRAAAAALSAAFVVQAVLLGWAGTPARADVSASLPGLSVTLAKAGMQAYGGQAKQQYSTWIPAQPTTDMAVVTVHGGSWIYGDATKMYAFNRKLYAAGIPSFSIDYRSAFDAEWPAQRTDLLTALAQIRSQAPQYGIDPAKIALIGSSAGGQIALSVASSEGRKVSCAAVAYSPPTSLRYALNLRRTGVTTEQKALSTGARWLTPTKAQVASATVPKSPSKADTPALLFAGADEWLSFRNSTRYVQAYAGKGLDVRAVVLKGEQRHASAYAAKSASVWKQTLAFIDRHC</sequence>
<dbReference type="Proteomes" id="UP001612915">
    <property type="component" value="Unassembled WGS sequence"/>
</dbReference>
<evidence type="ECO:0000313" key="4">
    <source>
        <dbReference type="Proteomes" id="UP001612915"/>
    </source>
</evidence>
<dbReference type="PANTHER" id="PTHR48081">
    <property type="entry name" value="AB HYDROLASE SUPERFAMILY PROTEIN C4A8.06C"/>
    <property type="match status" value="1"/>
</dbReference>
<dbReference type="PANTHER" id="PTHR48081:SF13">
    <property type="entry name" value="ALPHA_BETA HYDROLASE"/>
    <property type="match status" value="1"/>
</dbReference>
<keyword evidence="4" id="KW-1185">Reference proteome</keyword>
<comment type="caution">
    <text evidence="3">The sequence shown here is derived from an EMBL/GenBank/DDBJ whole genome shotgun (WGS) entry which is preliminary data.</text>
</comment>
<name>A0ABW8AJY4_9ACTN</name>
<evidence type="ECO:0000313" key="3">
    <source>
        <dbReference type="EMBL" id="MFI7585906.1"/>
    </source>
</evidence>
<organism evidence="3 4">
    <name type="scientific">Spongisporangium articulatum</name>
    <dbReference type="NCBI Taxonomy" id="3362603"/>
    <lineage>
        <taxon>Bacteria</taxon>
        <taxon>Bacillati</taxon>
        <taxon>Actinomycetota</taxon>
        <taxon>Actinomycetes</taxon>
        <taxon>Kineosporiales</taxon>
        <taxon>Kineosporiaceae</taxon>
        <taxon>Spongisporangium</taxon>
    </lineage>
</organism>
<dbReference type="InterPro" id="IPR049492">
    <property type="entry name" value="BD-FAE-like_dom"/>
</dbReference>
<feature type="domain" description="BD-FAE-like" evidence="2">
    <location>
        <begin position="77"/>
        <end position="170"/>
    </location>
</feature>